<accession>A0A716WJJ9</accession>
<reference evidence="2" key="2">
    <citation type="submission" date="2019-01" db="EMBL/GenBank/DDBJ databases">
        <authorList>
            <consortium name="NCBI Pathogen Detection Project"/>
        </authorList>
    </citation>
    <scope>NUCLEOTIDE SEQUENCE</scope>
    <source>
        <strain evidence="2">CT18</strain>
    </source>
</reference>
<proteinExistence type="predicted"/>
<dbReference type="AlphaFoldDB" id="A0A716WJJ9"/>
<organism evidence="2">
    <name type="scientific">Salmonella enterica subsp. enterica serovar Typhi str. CT18</name>
    <dbReference type="NCBI Taxonomy" id="220341"/>
    <lineage>
        <taxon>Bacteria</taxon>
        <taxon>Pseudomonadati</taxon>
        <taxon>Pseudomonadota</taxon>
        <taxon>Gammaproteobacteria</taxon>
        <taxon>Enterobacterales</taxon>
        <taxon>Enterobacteriaceae</taxon>
        <taxon>Salmonella</taxon>
    </lineage>
</organism>
<gene>
    <name evidence="2" type="ORF">G1V06_17155</name>
</gene>
<dbReference type="EMBL" id="DAAPEC010000018">
    <property type="protein sequence ID" value="HAD5483805.1"/>
    <property type="molecule type" value="Genomic_DNA"/>
</dbReference>
<keyword evidence="1" id="KW-0812">Transmembrane</keyword>
<protein>
    <submittedName>
        <fullName evidence="2">Uncharacterized protein</fullName>
    </submittedName>
</protein>
<comment type="caution">
    <text evidence="2">The sequence shown here is derived from an EMBL/GenBank/DDBJ whole genome shotgun (WGS) entry which is preliminary data.</text>
</comment>
<keyword evidence="1" id="KW-0472">Membrane</keyword>
<name>A0A716WJJ9_SALTI</name>
<reference evidence="2" key="1">
    <citation type="journal article" date="2018" name="Genome Biol.">
        <title>SKESA: strategic k-mer extension for scrupulous assemblies.</title>
        <authorList>
            <person name="Souvorov A."/>
            <person name="Agarwala R."/>
            <person name="Lipman D.J."/>
        </authorList>
    </citation>
    <scope>NUCLEOTIDE SEQUENCE</scope>
    <source>
        <strain evidence="2">CT18</strain>
    </source>
</reference>
<feature type="transmembrane region" description="Helical" evidence="1">
    <location>
        <begin position="28"/>
        <end position="46"/>
    </location>
</feature>
<keyword evidence="1" id="KW-1133">Transmembrane helix</keyword>
<evidence type="ECO:0000256" key="1">
    <source>
        <dbReference type="SAM" id="Phobius"/>
    </source>
</evidence>
<evidence type="ECO:0000313" key="2">
    <source>
        <dbReference type="EMBL" id="HAD5483805.1"/>
    </source>
</evidence>
<sequence length="63" mass="6863">MAFPAIQEFAFSFGVIVGKRDCDGSCSGLGLSGVSFWLFFSVYWVMASRGLRALAAFSVAWED</sequence>